<keyword evidence="11 12" id="KW-0676">Redox-active center</keyword>
<dbReference type="InterPro" id="IPR023380">
    <property type="entry name" value="DsbB-like_sf"/>
</dbReference>
<keyword evidence="12" id="KW-1003">Cell membrane</keyword>
<keyword evidence="7 12" id="KW-0560">Oxidoreductase</keyword>
<dbReference type="PIRSF" id="PIRSF036659">
    <property type="entry name" value="BdbC"/>
    <property type="match status" value="1"/>
</dbReference>
<dbReference type="Pfam" id="PF02600">
    <property type="entry name" value="DsbB"/>
    <property type="match status" value="1"/>
</dbReference>
<proteinExistence type="inferred from homology"/>
<protein>
    <recommendedName>
        <fullName evidence="12">Probable disulfide formation protein</fullName>
    </recommendedName>
    <alternativeName>
        <fullName evidence="12">Disulfide oxidoreductase</fullName>
    </alternativeName>
    <alternativeName>
        <fullName evidence="12">Thiol-disulfide oxidoreductase</fullName>
    </alternativeName>
</protein>
<evidence type="ECO:0000256" key="8">
    <source>
        <dbReference type="ARBA" id="ARBA00023136"/>
    </source>
</evidence>
<evidence type="ECO:0000256" key="3">
    <source>
        <dbReference type="ARBA" id="ARBA00022448"/>
    </source>
</evidence>
<organism evidence="14 15">
    <name type="scientific">Heyndrickxia acidicola</name>
    <dbReference type="NCBI Taxonomy" id="209389"/>
    <lineage>
        <taxon>Bacteria</taxon>
        <taxon>Bacillati</taxon>
        <taxon>Bacillota</taxon>
        <taxon>Bacilli</taxon>
        <taxon>Bacillales</taxon>
        <taxon>Bacillaceae</taxon>
        <taxon>Heyndrickxia</taxon>
    </lineage>
</organism>
<accession>A0ABU6MGI7</accession>
<dbReference type="SUPFAM" id="SSF158442">
    <property type="entry name" value="DsbB-like"/>
    <property type="match status" value="1"/>
</dbReference>
<dbReference type="InterPro" id="IPR003752">
    <property type="entry name" value="DiS_bond_form_DsbB/BdbC"/>
</dbReference>
<evidence type="ECO:0000256" key="13">
    <source>
        <dbReference type="SAM" id="Phobius"/>
    </source>
</evidence>
<comment type="similarity">
    <text evidence="2 12">Belongs to the DsbB family. BdbC subfamily.</text>
</comment>
<dbReference type="Proteomes" id="UP001341444">
    <property type="component" value="Unassembled WGS sequence"/>
</dbReference>
<dbReference type="RefSeq" id="WP_066265911.1">
    <property type="nucleotide sequence ID" value="NZ_JARMAB010000006.1"/>
</dbReference>
<keyword evidence="6 12" id="KW-1133">Transmembrane helix</keyword>
<dbReference type="NCBIfam" id="NF002849">
    <property type="entry name" value="PRK03113.1"/>
    <property type="match status" value="1"/>
</dbReference>
<feature type="disulfide bond" description="Redox-active" evidence="12">
    <location>
        <begin position="31"/>
        <end position="34"/>
    </location>
</feature>
<keyword evidence="5 12" id="KW-0249">Electron transport</keyword>
<feature type="disulfide bond" description="Redox-active" evidence="12">
    <location>
        <begin position="92"/>
        <end position="98"/>
    </location>
</feature>
<name>A0ABU6MGI7_9BACI</name>
<evidence type="ECO:0000313" key="15">
    <source>
        <dbReference type="Proteomes" id="UP001341444"/>
    </source>
</evidence>
<feature type="transmembrane region" description="Helical" evidence="13">
    <location>
        <begin position="105"/>
        <end position="129"/>
    </location>
</feature>
<keyword evidence="10 12" id="KW-0143">Chaperone</keyword>
<dbReference type="EMBL" id="JARMAB010000006">
    <property type="protein sequence ID" value="MED1202382.1"/>
    <property type="molecule type" value="Genomic_DNA"/>
</dbReference>
<evidence type="ECO:0000256" key="7">
    <source>
        <dbReference type="ARBA" id="ARBA00023002"/>
    </source>
</evidence>
<dbReference type="HAMAP" id="MF_00287">
    <property type="entry name" value="BdbC"/>
    <property type="match status" value="1"/>
</dbReference>
<feature type="transmembrane region" description="Helical" evidence="13">
    <location>
        <begin position="60"/>
        <end position="78"/>
    </location>
</feature>
<gene>
    <name evidence="12" type="primary">bdbC</name>
    <name evidence="14" type="ORF">P4T90_04665</name>
</gene>
<keyword evidence="3 12" id="KW-0813">Transport</keyword>
<feature type="transmembrane region" description="Helical" evidence="13">
    <location>
        <begin position="7"/>
        <end position="29"/>
    </location>
</feature>
<dbReference type="InterPro" id="IPR012187">
    <property type="entry name" value="Disulphide_bond_form_BdbC"/>
</dbReference>
<evidence type="ECO:0000256" key="5">
    <source>
        <dbReference type="ARBA" id="ARBA00022982"/>
    </source>
</evidence>
<keyword evidence="15" id="KW-1185">Reference proteome</keyword>
<comment type="subcellular location">
    <subcellularLocation>
        <location evidence="12">Cell membrane</location>
        <topology evidence="12">Multi-pass membrane protein</topology>
    </subcellularLocation>
    <subcellularLocation>
        <location evidence="1">Membrane</location>
        <topology evidence="1">Multi-pass membrane protein</topology>
    </subcellularLocation>
</comment>
<comment type="caution">
    <text evidence="14">The sequence shown here is derived from an EMBL/GenBank/DDBJ whole genome shotgun (WGS) entry which is preliminary data.</text>
</comment>
<evidence type="ECO:0000313" key="14">
    <source>
        <dbReference type="EMBL" id="MED1202382.1"/>
    </source>
</evidence>
<dbReference type="PANTHER" id="PTHR43469">
    <property type="entry name" value="DISULFIDE FORMATION PROTEIN-RELATED"/>
    <property type="match status" value="1"/>
</dbReference>
<evidence type="ECO:0000256" key="11">
    <source>
        <dbReference type="ARBA" id="ARBA00023284"/>
    </source>
</evidence>
<keyword evidence="8 12" id="KW-0472">Membrane</keyword>
<evidence type="ECO:0000256" key="12">
    <source>
        <dbReference type="HAMAP-Rule" id="MF_00287"/>
    </source>
</evidence>
<dbReference type="Gene3D" id="1.20.1550.10">
    <property type="entry name" value="DsbB-like"/>
    <property type="match status" value="1"/>
</dbReference>
<evidence type="ECO:0000256" key="6">
    <source>
        <dbReference type="ARBA" id="ARBA00022989"/>
    </source>
</evidence>
<evidence type="ECO:0000256" key="4">
    <source>
        <dbReference type="ARBA" id="ARBA00022692"/>
    </source>
</evidence>
<keyword evidence="9 12" id="KW-1015">Disulfide bond</keyword>
<dbReference type="PANTHER" id="PTHR43469:SF1">
    <property type="entry name" value="SPBETA PROPHAGE-DERIVED DISULFIDE BOND FORMATION PROTEIN B"/>
    <property type="match status" value="1"/>
</dbReference>
<evidence type="ECO:0000256" key="10">
    <source>
        <dbReference type="ARBA" id="ARBA00023186"/>
    </source>
</evidence>
<evidence type="ECO:0000256" key="9">
    <source>
        <dbReference type="ARBA" id="ARBA00023157"/>
    </source>
</evidence>
<reference evidence="14 15" key="1">
    <citation type="submission" date="2023-03" db="EMBL/GenBank/DDBJ databases">
        <title>Bacillus Genome Sequencing.</title>
        <authorList>
            <person name="Dunlap C."/>
        </authorList>
    </citation>
    <scope>NUCLEOTIDE SEQUENCE [LARGE SCALE GENOMIC DNA]</scope>
    <source>
        <strain evidence="14 15">B-23453</strain>
    </source>
</reference>
<sequence>MSKYLGIAWIAAIFSMSGSLFFSEVMNFVPCTLCWYQRILMYPLVFILGVAVYKRDFRVYRYVMPLSGIGMLISLYHYSIQKIPFMREVQICKSGIPCTEQYINWLGFITIPLLALVGFIIITVSMFLLRKQFKKSMH</sequence>
<keyword evidence="4 12" id="KW-0812">Transmembrane</keyword>
<feature type="transmembrane region" description="Helical" evidence="13">
    <location>
        <begin position="35"/>
        <end position="53"/>
    </location>
</feature>
<comment type="function">
    <text evidence="12">Required for disulfide bond formation in some proteins.</text>
</comment>
<evidence type="ECO:0000256" key="2">
    <source>
        <dbReference type="ARBA" id="ARBA00007602"/>
    </source>
</evidence>
<evidence type="ECO:0000256" key="1">
    <source>
        <dbReference type="ARBA" id="ARBA00004141"/>
    </source>
</evidence>